<dbReference type="Pfam" id="PF04290">
    <property type="entry name" value="DctQ"/>
    <property type="match status" value="1"/>
</dbReference>
<comment type="caution">
    <text evidence="9">Lacks conserved residue(s) required for the propagation of feature annotation.</text>
</comment>
<dbReference type="GO" id="GO:0005886">
    <property type="term" value="C:plasma membrane"/>
    <property type="evidence" value="ECO:0007669"/>
    <property type="project" value="UniProtKB-SubCell"/>
</dbReference>
<dbReference type="Proteomes" id="UP000683291">
    <property type="component" value="Chromosome 1"/>
</dbReference>
<dbReference type="KEGG" id="sual:KDD17_13780"/>
<dbReference type="AlphaFoldDB" id="A0A975JD02"/>
<evidence type="ECO:0000256" key="4">
    <source>
        <dbReference type="ARBA" id="ARBA00022519"/>
    </source>
</evidence>
<dbReference type="PANTHER" id="PTHR35011:SF2">
    <property type="entry name" value="2,3-DIKETO-L-GULONATE TRAP TRANSPORTER SMALL PERMEASE PROTEIN YIAM"/>
    <property type="match status" value="1"/>
</dbReference>
<name>A0A975JD02_9RHOB</name>
<reference evidence="11" key="1">
    <citation type="submission" date="2021-04" db="EMBL/GenBank/DDBJ databases">
        <title>Complete genome sequence for Sulfitobacter sp. strain JK7-1.</title>
        <authorList>
            <person name="Park S.-J."/>
        </authorList>
    </citation>
    <scope>NUCLEOTIDE SEQUENCE</scope>
    <source>
        <strain evidence="11">JK7-1</strain>
    </source>
</reference>
<accession>A0A975JD02</accession>
<protein>
    <recommendedName>
        <fullName evidence="9">TRAP transporter small permease protein</fullName>
    </recommendedName>
</protein>
<keyword evidence="4 9" id="KW-0997">Cell inner membrane</keyword>
<feature type="transmembrane region" description="Helical" evidence="9">
    <location>
        <begin position="65"/>
        <end position="87"/>
    </location>
</feature>
<comment type="function">
    <text evidence="9">Part of the tripartite ATP-independent periplasmic (TRAP) transport system.</text>
</comment>
<proteinExistence type="inferred from homology"/>
<evidence type="ECO:0000256" key="5">
    <source>
        <dbReference type="ARBA" id="ARBA00022692"/>
    </source>
</evidence>
<sequence length="224" mass="25377">MSIMADAATIVTATLSGDINFKVTQAYRSPAAWLVFGPLTVLGAILVTYIYKLSPWLDRNLEKTIAVTAYIIIAVIIFVGVIQRFVFSSQVPWSTTIPPLIFMIMSWYGCSYNVKLRTHLSFSEFRAKMSPQRQYLMLCMDNVLWFIFCIICVTTMSRITVNTYDNFAIVLGTDGIMRWWFIVTMPLCFIMMAGRVLSNALIDRSRFRNNETLIEQAVIGGDAG</sequence>
<evidence type="ECO:0000256" key="3">
    <source>
        <dbReference type="ARBA" id="ARBA00022475"/>
    </source>
</evidence>
<dbReference type="GO" id="GO:0015740">
    <property type="term" value="P:C4-dicarboxylate transport"/>
    <property type="evidence" value="ECO:0007669"/>
    <property type="project" value="TreeGrafter"/>
</dbReference>
<dbReference type="InterPro" id="IPR055348">
    <property type="entry name" value="DctQ"/>
</dbReference>
<evidence type="ECO:0000259" key="10">
    <source>
        <dbReference type="Pfam" id="PF04290"/>
    </source>
</evidence>
<comment type="similarity">
    <text evidence="8 9">Belongs to the TRAP transporter small permease family.</text>
</comment>
<evidence type="ECO:0000256" key="7">
    <source>
        <dbReference type="ARBA" id="ARBA00023136"/>
    </source>
</evidence>
<keyword evidence="12" id="KW-1185">Reference proteome</keyword>
<comment type="subcellular location">
    <subcellularLocation>
        <location evidence="1 9">Cell inner membrane</location>
        <topology evidence="1 9">Multi-pass membrane protein</topology>
    </subcellularLocation>
</comment>
<evidence type="ECO:0000256" key="8">
    <source>
        <dbReference type="ARBA" id="ARBA00038436"/>
    </source>
</evidence>
<comment type="subunit">
    <text evidence="9">The complex comprises the extracytoplasmic solute receptor protein and the two transmembrane proteins.</text>
</comment>
<evidence type="ECO:0000256" key="2">
    <source>
        <dbReference type="ARBA" id="ARBA00022448"/>
    </source>
</evidence>
<evidence type="ECO:0000313" key="11">
    <source>
        <dbReference type="EMBL" id="QUJ75985.1"/>
    </source>
</evidence>
<feature type="transmembrane region" description="Helical" evidence="9">
    <location>
        <begin position="135"/>
        <end position="159"/>
    </location>
</feature>
<evidence type="ECO:0000256" key="6">
    <source>
        <dbReference type="ARBA" id="ARBA00022989"/>
    </source>
</evidence>
<evidence type="ECO:0000313" key="12">
    <source>
        <dbReference type="Proteomes" id="UP000683291"/>
    </source>
</evidence>
<dbReference type="PANTHER" id="PTHR35011">
    <property type="entry name" value="2,3-DIKETO-L-GULONATE TRAP TRANSPORTER SMALL PERMEASE PROTEIN YIAM"/>
    <property type="match status" value="1"/>
</dbReference>
<evidence type="ECO:0000256" key="9">
    <source>
        <dbReference type="RuleBase" id="RU369079"/>
    </source>
</evidence>
<gene>
    <name evidence="11" type="ORF">KDD17_13780</name>
</gene>
<keyword evidence="7 9" id="KW-0472">Membrane</keyword>
<dbReference type="GO" id="GO:0022857">
    <property type="term" value="F:transmembrane transporter activity"/>
    <property type="evidence" value="ECO:0007669"/>
    <property type="project" value="UniProtKB-UniRule"/>
</dbReference>
<keyword evidence="5 9" id="KW-0812">Transmembrane</keyword>
<keyword evidence="3" id="KW-1003">Cell membrane</keyword>
<keyword evidence="2 9" id="KW-0813">Transport</keyword>
<evidence type="ECO:0000256" key="1">
    <source>
        <dbReference type="ARBA" id="ARBA00004429"/>
    </source>
</evidence>
<organism evidence="11 12">
    <name type="scientific">Sulfitobacter albidus</name>
    <dbReference type="NCBI Taxonomy" id="2829501"/>
    <lineage>
        <taxon>Bacteria</taxon>
        <taxon>Pseudomonadati</taxon>
        <taxon>Pseudomonadota</taxon>
        <taxon>Alphaproteobacteria</taxon>
        <taxon>Rhodobacterales</taxon>
        <taxon>Roseobacteraceae</taxon>
        <taxon>Sulfitobacter</taxon>
    </lineage>
</organism>
<feature type="transmembrane region" description="Helical" evidence="9">
    <location>
        <begin position="93"/>
        <end position="114"/>
    </location>
</feature>
<feature type="transmembrane region" description="Helical" evidence="9">
    <location>
        <begin position="31"/>
        <end position="53"/>
    </location>
</feature>
<keyword evidence="6 9" id="KW-1133">Transmembrane helix</keyword>
<feature type="transmembrane region" description="Helical" evidence="9">
    <location>
        <begin position="179"/>
        <end position="198"/>
    </location>
</feature>
<dbReference type="EMBL" id="CP073581">
    <property type="protein sequence ID" value="QUJ75985.1"/>
    <property type="molecule type" value="Genomic_DNA"/>
</dbReference>
<dbReference type="InterPro" id="IPR007387">
    <property type="entry name" value="TRAP_DctQ"/>
</dbReference>
<feature type="domain" description="Tripartite ATP-independent periplasmic transporters DctQ component" evidence="10">
    <location>
        <begin position="73"/>
        <end position="200"/>
    </location>
</feature>